<dbReference type="OrthoDB" id="422086at2759"/>
<dbReference type="GO" id="GO:0032259">
    <property type="term" value="P:methylation"/>
    <property type="evidence" value="ECO:0007669"/>
    <property type="project" value="UniProtKB-KW"/>
</dbReference>
<comment type="catalytic activity">
    <reaction evidence="5">
        <text>[protein]-C-terminal S-[(2E,6E)-farnesyl]-L-cysteine + S-adenosyl-L-methionine = [protein]-C-terminal S-[(2E,6E)-farnesyl]-L-cysteine methyl ester + S-adenosyl-L-homocysteine</text>
        <dbReference type="Rhea" id="RHEA:21672"/>
        <dbReference type="Rhea" id="RHEA-COMP:12125"/>
        <dbReference type="Rhea" id="RHEA-COMP:12126"/>
        <dbReference type="ChEBI" id="CHEBI:57856"/>
        <dbReference type="ChEBI" id="CHEBI:59789"/>
        <dbReference type="ChEBI" id="CHEBI:90510"/>
        <dbReference type="ChEBI" id="CHEBI:90511"/>
        <dbReference type="EC" id="2.1.1.100"/>
    </reaction>
</comment>
<keyword evidence="5" id="KW-0489">Methyltransferase</keyword>
<dbReference type="Proteomes" id="UP000807025">
    <property type="component" value="Unassembled WGS sequence"/>
</dbReference>
<evidence type="ECO:0000256" key="3">
    <source>
        <dbReference type="ARBA" id="ARBA00022989"/>
    </source>
</evidence>
<proteinExistence type="inferred from homology"/>
<dbReference type="GO" id="GO:0005789">
    <property type="term" value="C:endoplasmic reticulum membrane"/>
    <property type="evidence" value="ECO:0007669"/>
    <property type="project" value="UniProtKB-SubCell"/>
</dbReference>
<dbReference type="Gene3D" id="1.20.120.1630">
    <property type="match status" value="1"/>
</dbReference>
<keyword evidence="7" id="KW-1185">Reference proteome</keyword>
<dbReference type="EC" id="2.1.1.100" evidence="5"/>
<gene>
    <name evidence="6" type="ORF">BDN71DRAFT_1449736</name>
</gene>
<sequence>MGDLHDFEVNIKKAHRLVTTGPYSFVRHPGYIASCVARIGVSMAMFSKDHWLYQCGLTSMVGVMLSCIWCAEVVLINGIMVPPSTKNLLREFVRGEFGEWTGDERLGQELALSTNADSFAWYCPGTLLVTLAILYYNDMVDNATSLKSGMPPRLQVQQEPLVYRCCEKLVESSRRKKSCGEDQGGK</sequence>
<keyword evidence="5" id="KW-0949">S-adenosyl-L-methionine</keyword>
<keyword evidence="4 5" id="KW-0472">Membrane</keyword>
<evidence type="ECO:0000256" key="1">
    <source>
        <dbReference type="ARBA" id="ARBA00004141"/>
    </source>
</evidence>
<comment type="similarity">
    <text evidence="5">Belongs to the class VI-like SAM-binding methyltransferase superfamily. Isoprenylcysteine carboxyl methyltransferase family.</text>
</comment>
<reference evidence="6" key="1">
    <citation type="submission" date="2020-11" db="EMBL/GenBank/DDBJ databases">
        <authorList>
            <consortium name="DOE Joint Genome Institute"/>
            <person name="Ahrendt S."/>
            <person name="Riley R."/>
            <person name="Andreopoulos W."/>
            <person name="Labutti K."/>
            <person name="Pangilinan J."/>
            <person name="Ruiz-Duenas F.J."/>
            <person name="Barrasa J.M."/>
            <person name="Sanchez-Garcia M."/>
            <person name="Camarero S."/>
            <person name="Miyauchi S."/>
            <person name="Serrano A."/>
            <person name="Linde D."/>
            <person name="Babiker R."/>
            <person name="Drula E."/>
            <person name="Ayuso-Fernandez I."/>
            <person name="Pacheco R."/>
            <person name="Padilla G."/>
            <person name="Ferreira P."/>
            <person name="Barriuso J."/>
            <person name="Kellner H."/>
            <person name="Castanera R."/>
            <person name="Alfaro M."/>
            <person name="Ramirez L."/>
            <person name="Pisabarro A.G."/>
            <person name="Kuo A."/>
            <person name="Tritt A."/>
            <person name="Lipzen A."/>
            <person name="He G."/>
            <person name="Yan M."/>
            <person name="Ng V."/>
            <person name="Cullen D."/>
            <person name="Martin F."/>
            <person name="Rosso M.-N."/>
            <person name="Henrissat B."/>
            <person name="Hibbett D."/>
            <person name="Martinez A.T."/>
            <person name="Grigoriev I.V."/>
        </authorList>
    </citation>
    <scope>NUCLEOTIDE SEQUENCE</scope>
    <source>
        <strain evidence="6">ATCC 90797</strain>
    </source>
</reference>
<keyword evidence="2 5" id="KW-0812">Transmembrane</keyword>
<dbReference type="InterPro" id="IPR007269">
    <property type="entry name" value="ICMT_MeTrfase"/>
</dbReference>
<protein>
    <recommendedName>
        <fullName evidence="5">Protein-S-isoprenylcysteine O-methyltransferase</fullName>
        <ecNumber evidence="5">2.1.1.100</ecNumber>
    </recommendedName>
</protein>
<dbReference type="AlphaFoldDB" id="A0A9P5ZUR5"/>
<organism evidence="6 7">
    <name type="scientific">Pleurotus eryngii</name>
    <name type="common">Boletus of the steppes</name>
    <dbReference type="NCBI Taxonomy" id="5323"/>
    <lineage>
        <taxon>Eukaryota</taxon>
        <taxon>Fungi</taxon>
        <taxon>Dikarya</taxon>
        <taxon>Basidiomycota</taxon>
        <taxon>Agaricomycotina</taxon>
        <taxon>Agaricomycetes</taxon>
        <taxon>Agaricomycetidae</taxon>
        <taxon>Agaricales</taxon>
        <taxon>Pleurotineae</taxon>
        <taxon>Pleurotaceae</taxon>
        <taxon>Pleurotus</taxon>
    </lineage>
</organism>
<feature type="transmembrane region" description="Helical" evidence="5">
    <location>
        <begin position="119"/>
        <end position="137"/>
    </location>
</feature>
<dbReference type="GO" id="GO:0004671">
    <property type="term" value="F:protein C-terminal S-isoprenylcysteine carboxyl O-methyltransferase activity"/>
    <property type="evidence" value="ECO:0007669"/>
    <property type="project" value="UniProtKB-EC"/>
</dbReference>
<comment type="subcellular location">
    <subcellularLocation>
        <location evidence="5">Endoplasmic reticulum membrane</location>
        <topology evidence="5">Multi-pass membrane protein</topology>
    </subcellularLocation>
    <subcellularLocation>
        <location evidence="1">Membrane</location>
        <topology evidence="1">Multi-pass membrane protein</topology>
    </subcellularLocation>
</comment>
<dbReference type="Pfam" id="PF04140">
    <property type="entry name" value="ICMT"/>
    <property type="match status" value="1"/>
</dbReference>
<name>A0A9P5ZUR5_PLEER</name>
<comment type="caution">
    <text evidence="6">The sequence shown here is derived from an EMBL/GenBank/DDBJ whole genome shotgun (WGS) entry which is preliminary data.</text>
</comment>
<keyword evidence="3 5" id="KW-1133">Transmembrane helix</keyword>
<dbReference type="EMBL" id="MU154580">
    <property type="protein sequence ID" value="KAF9493862.1"/>
    <property type="molecule type" value="Genomic_DNA"/>
</dbReference>
<evidence type="ECO:0000256" key="2">
    <source>
        <dbReference type="ARBA" id="ARBA00022692"/>
    </source>
</evidence>
<accession>A0A9P5ZUR5</accession>
<feature type="transmembrane region" description="Helical" evidence="5">
    <location>
        <begin position="51"/>
        <end position="80"/>
    </location>
</feature>
<keyword evidence="5" id="KW-0256">Endoplasmic reticulum</keyword>
<evidence type="ECO:0000256" key="5">
    <source>
        <dbReference type="RuleBase" id="RU362022"/>
    </source>
</evidence>
<evidence type="ECO:0000256" key="4">
    <source>
        <dbReference type="ARBA" id="ARBA00023136"/>
    </source>
</evidence>
<keyword evidence="5" id="KW-0808">Transferase</keyword>
<evidence type="ECO:0000313" key="7">
    <source>
        <dbReference type="Proteomes" id="UP000807025"/>
    </source>
</evidence>
<comment type="caution">
    <text evidence="5">Lacks conserved residue(s) required for the propagation of feature annotation.</text>
</comment>
<evidence type="ECO:0000313" key="6">
    <source>
        <dbReference type="EMBL" id="KAF9493862.1"/>
    </source>
</evidence>